<keyword evidence="4 11" id="KW-1134">Transmembrane beta strand</keyword>
<evidence type="ECO:0000256" key="5">
    <source>
        <dbReference type="ARBA" id="ARBA00022692"/>
    </source>
</evidence>
<dbReference type="InterPro" id="IPR000531">
    <property type="entry name" value="Beta-barrel_TonB"/>
</dbReference>
<dbReference type="CDD" id="cd01347">
    <property type="entry name" value="ligand_gated_channel"/>
    <property type="match status" value="1"/>
</dbReference>
<dbReference type="PROSITE" id="PS52016">
    <property type="entry name" value="TONB_DEPENDENT_REC_3"/>
    <property type="match status" value="1"/>
</dbReference>
<evidence type="ECO:0000256" key="11">
    <source>
        <dbReference type="PROSITE-ProRule" id="PRU01360"/>
    </source>
</evidence>
<organism evidence="17 18">
    <name type="scientific">Kushneria pakistanensis</name>
    <dbReference type="NCBI Taxonomy" id="1508770"/>
    <lineage>
        <taxon>Bacteria</taxon>
        <taxon>Pseudomonadati</taxon>
        <taxon>Pseudomonadota</taxon>
        <taxon>Gammaproteobacteria</taxon>
        <taxon>Oceanospirillales</taxon>
        <taxon>Halomonadaceae</taxon>
        <taxon>Kushneria</taxon>
    </lineage>
</organism>
<comment type="subcellular location">
    <subcellularLocation>
        <location evidence="1 11">Cell outer membrane</location>
        <topology evidence="1 11">Multi-pass membrane protein</topology>
    </subcellularLocation>
</comment>
<evidence type="ECO:0000256" key="8">
    <source>
        <dbReference type="ARBA" id="ARBA00023136"/>
    </source>
</evidence>
<feature type="domain" description="TonB-dependent receptor-like beta-barrel" evidence="15">
    <location>
        <begin position="241"/>
        <end position="681"/>
    </location>
</feature>
<dbReference type="InterPro" id="IPR012910">
    <property type="entry name" value="Plug_dom"/>
</dbReference>
<evidence type="ECO:0000256" key="10">
    <source>
        <dbReference type="ARBA" id="ARBA00023237"/>
    </source>
</evidence>
<keyword evidence="8 11" id="KW-0472">Membrane</keyword>
<dbReference type="PROSITE" id="PS51257">
    <property type="entry name" value="PROKAR_LIPOPROTEIN"/>
    <property type="match status" value="1"/>
</dbReference>
<evidence type="ECO:0000256" key="13">
    <source>
        <dbReference type="RuleBase" id="RU003357"/>
    </source>
</evidence>
<keyword evidence="18" id="KW-1185">Reference proteome</keyword>
<keyword evidence="6 14" id="KW-0732">Signal</keyword>
<proteinExistence type="inferred from homology"/>
<comment type="similarity">
    <text evidence="2 11 13">Belongs to the TonB-dependent receptor family.</text>
</comment>
<dbReference type="Gene3D" id="2.40.170.20">
    <property type="entry name" value="TonB-dependent receptor, beta-barrel domain"/>
    <property type="match status" value="1"/>
</dbReference>
<comment type="caution">
    <text evidence="17">The sequence shown here is derived from an EMBL/GenBank/DDBJ whole genome shotgun (WGS) entry which is preliminary data.</text>
</comment>
<dbReference type="InterPro" id="IPR037066">
    <property type="entry name" value="Plug_dom_sf"/>
</dbReference>
<keyword evidence="10 11" id="KW-0998">Cell outer membrane</keyword>
<dbReference type="RefSeq" id="WP_189516160.1">
    <property type="nucleotide sequence ID" value="NZ_BMZM01000002.1"/>
</dbReference>
<dbReference type="InterPro" id="IPR036942">
    <property type="entry name" value="Beta-barrel_TonB_sf"/>
</dbReference>
<dbReference type="SUPFAM" id="SSF56935">
    <property type="entry name" value="Porins"/>
    <property type="match status" value="1"/>
</dbReference>
<dbReference type="EMBL" id="BMZM01000002">
    <property type="protein sequence ID" value="GHC21773.1"/>
    <property type="molecule type" value="Genomic_DNA"/>
</dbReference>
<feature type="short sequence motif" description="TonB box" evidence="12">
    <location>
        <begin position="34"/>
        <end position="40"/>
    </location>
</feature>
<dbReference type="NCBIfam" id="NF007447">
    <property type="entry name" value="PRK10003.1"/>
    <property type="match status" value="1"/>
</dbReference>
<evidence type="ECO:0000256" key="7">
    <source>
        <dbReference type="ARBA" id="ARBA00023077"/>
    </source>
</evidence>
<evidence type="ECO:0000256" key="12">
    <source>
        <dbReference type="PROSITE-ProRule" id="PRU10143"/>
    </source>
</evidence>
<dbReference type="InterPro" id="IPR010105">
    <property type="entry name" value="TonB_sidphr_rcpt"/>
</dbReference>
<dbReference type="PANTHER" id="PTHR32552:SF74">
    <property type="entry name" value="HYDROXAMATE SIDEROPHORE RECEPTOR FHUE"/>
    <property type="match status" value="1"/>
</dbReference>
<evidence type="ECO:0000256" key="4">
    <source>
        <dbReference type="ARBA" id="ARBA00022452"/>
    </source>
</evidence>
<feature type="signal peptide" evidence="14">
    <location>
        <begin position="1"/>
        <end position="26"/>
    </location>
</feature>
<protein>
    <submittedName>
        <fullName evidence="17">Ferric-rhodotorulic acid/ferric-coprogen receptor FhuE</fullName>
    </submittedName>
</protein>
<name>A0ABQ3FF90_9GAMM</name>
<evidence type="ECO:0000313" key="18">
    <source>
        <dbReference type="Proteomes" id="UP000604243"/>
    </source>
</evidence>
<dbReference type="InterPro" id="IPR010916">
    <property type="entry name" value="TonB_box_CS"/>
</dbReference>
<dbReference type="PROSITE" id="PS00430">
    <property type="entry name" value="TONB_DEPENDENT_REC_1"/>
    <property type="match status" value="1"/>
</dbReference>
<evidence type="ECO:0000256" key="14">
    <source>
        <dbReference type="SAM" id="SignalP"/>
    </source>
</evidence>
<evidence type="ECO:0000256" key="1">
    <source>
        <dbReference type="ARBA" id="ARBA00004571"/>
    </source>
</evidence>
<accession>A0ABQ3FF90</accession>
<sequence length="710" mass="78412">MKKPSCGRHALTIVTTGACLITPVMAQADDAIDTLTVTATSLYDNVGYTRRTTGAGTRMDLTPKEIPQTVSIMTEQRIRDQHLETIEDALVNTTGVSAQRLDSDRVRFSARGFDISSYQYDGIPTLNTDSRWYFGEGAQNTAIYDRIEVVRGANGLMTGAGNPGASVNFVRKHADSRELTGSVSGTLGSWDKQRGVVDVTTPLTESGDVRARFIGGHEDGDGHLDRYSNRKKFGYGIIDADVTENTTVSVGYDYQNTHTGSPTWGGFPLWYSDGSRTDYTRSFSVAPDWSYYDFESEKVFAGLEHRFANDWALHGNATHEKTNMDGKLAYPYTEGTWPDPVTGDGTYFFTGWNRGERKVDSVDVYANGPFELMGRQHELVIGGSYADQSNEYENRFIDGFPVNDLDNWNGSAPNTGWGSFSPLERASTQQKSVYTAARLSLTDPLTLIVGARYTDWRSRTWSNGLGNDSQSESDVTPYGGLIYDINDVWSVYASYTEIFQPQSYRLEGGNGYLDPLKGKNYETGVKAAWFDGLLNASFAVFRLEQDNVADIVSTPGSLITAANPVSDVVSEGFEAEVTGAVTDNLDMTAGLTHYTATSAQGDFNSDRPRTQANLFASYRVPQWEALTVGGGFNWQSHTFERDVAGPQGNEKVEQGSYTLVNLFGRYAFTEDLSLQVNVRNLFDKKYYSHLDGYGVYGEPMNITSTLTYSF</sequence>
<gene>
    <name evidence="17" type="ORF">GCM10010082_11960</name>
</gene>
<dbReference type="Proteomes" id="UP000604243">
    <property type="component" value="Unassembled WGS sequence"/>
</dbReference>
<evidence type="ECO:0000259" key="15">
    <source>
        <dbReference type="Pfam" id="PF00593"/>
    </source>
</evidence>
<keyword evidence="9 17" id="KW-0675">Receptor</keyword>
<dbReference type="Gene3D" id="2.170.130.10">
    <property type="entry name" value="TonB-dependent receptor, plug domain"/>
    <property type="match status" value="1"/>
</dbReference>
<evidence type="ECO:0000259" key="16">
    <source>
        <dbReference type="Pfam" id="PF07715"/>
    </source>
</evidence>
<evidence type="ECO:0000256" key="6">
    <source>
        <dbReference type="ARBA" id="ARBA00022729"/>
    </source>
</evidence>
<dbReference type="InterPro" id="IPR039426">
    <property type="entry name" value="TonB-dep_rcpt-like"/>
</dbReference>
<evidence type="ECO:0000256" key="2">
    <source>
        <dbReference type="ARBA" id="ARBA00009810"/>
    </source>
</evidence>
<evidence type="ECO:0000256" key="9">
    <source>
        <dbReference type="ARBA" id="ARBA00023170"/>
    </source>
</evidence>
<keyword evidence="3 11" id="KW-0813">Transport</keyword>
<evidence type="ECO:0000313" key="17">
    <source>
        <dbReference type="EMBL" id="GHC21773.1"/>
    </source>
</evidence>
<feature type="chain" id="PRO_5046967783" evidence="14">
    <location>
        <begin position="27"/>
        <end position="710"/>
    </location>
</feature>
<keyword evidence="7 12" id="KW-0798">TonB box</keyword>
<evidence type="ECO:0000256" key="3">
    <source>
        <dbReference type="ARBA" id="ARBA00022448"/>
    </source>
</evidence>
<dbReference type="Pfam" id="PF07715">
    <property type="entry name" value="Plug"/>
    <property type="match status" value="1"/>
</dbReference>
<dbReference type="PANTHER" id="PTHR32552">
    <property type="entry name" value="FERRICHROME IRON RECEPTOR-RELATED"/>
    <property type="match status" value="1"/>
</dbReference>
<dbReference type="Pfam" id="PF00593">
    <property type="entry name" value="TonB_dep_Rec_b-barrel"/>
    <property type="match status" value="1"/>
</dbReference>
<dbReference type="NCBIfam" id="TIGR01783">
    <property type="entry name" value="TonB-siderophor"/>
    <property type="match status" value="1"/>
</dbReference>
<feature type="domain" description="TonB-dependent receptor plug" evidence="16">
    <location>
        <begin position="63"/>
        <end position="165"/>
    </location>
</feature>
<reference evidence="18" key="1">
    <citation type="journal article" date="2019" name="Int. J. Syst. Evol. Microbiol.">
        <title>The Global Catalogue of Microorganisms (GCM) 10K type strain sequencing project: providing services to taxonomists for standard genome sequencing and annotation.</title>
        <authorList>
            <consortium name="The Broad Institute Genomics Platform"/>
            <consortium name="The Broad Institute Genome Sequencing Center for Infectious Disease"/>
            <person name="Wu L."/>
            <person name="Ma J."/>
        </authorList>
    </citation>
    <scope>NUCLEOTIDE SEQUENCE [LARGE SCALE GENOMIC DNA]</scope>
    <source>
        <strain evidence="18">KCTC 42082</strain>
    </source>
</reference>
<keyword evidence="5 11" id="KW-0812">Transmembrane</keyword>